<comment type="catalytic activity">
    <reaction evidence="3">
        <text>3',5'-cyclic UMP + H2O = UMP + H(+)</text>
        <dbReference type="Rhea" id="RHEA:70575"/>
        <dbReference type="ChEBI" id="CHEBI:15377"/>
        <dbReference type="ChEBI" id="CHEBI:15378"/>
        <dbReference type="ChEBI" id="CHEBI:57865"/>
        <dbReference type="ChEBI" id="CHEBI:184387"/>
    </reaction>
    <physiologicalReaction direction="left-to-right" evidence="3">
        <dbReference type="Rhea" id="RHEA:70576"/>
    </physiologicalReaction>
</comment>
<dbReference type="PANTHER" id="PTHR15032:SF4">
    <property type="entry name" value="N-ACYL-PHOSPHATIDYLETHANOLAMINE-HYDROLYZING PHOSPHOLIPASE D"/>
    <property type="match status" value="1"/>
</dbReference>
<protein>
    <submittedName>
        <fullName evidence="5">MBL fold metallo-hydrolase</fullName>
    </submittedName>
</protein>
<proteinExistence type="predicted"/>
<reference evidence="5 6" key="1">
    <citation type="submission" date="2024-04" db="EMBL/GenBank/DDBJ databases">
        <title>draft genome sequnece of Paenibacillus filicis.</title>
        <authorList>
            <person name="Kim D.-U."/>
        </authorList>
    </citation>
    <scope>NUCLEOTIDE SEQUENCE [LARGE SCALE GENOMIC DNA]</scope>
    <source>
        <strain evidence="5 6">KACC14197</strain>
    </source>
</reference>
<evidence type="ECO:0000256" key="1">
    <source>
        <dbReference type="ARBA" id="ARBA00034221"/>
    </source>
</evidence>
<dbReference type="SUPFAM" id="SSF56281">
    <property type="entry name" value="Metallo-hydrolase/oxidoreductase"/>
    <property type="match status" value="1"/>
</dbReference>
<evidence type="ECO:0000256" key="3">
    <source>
        <dbReference type="ARBA" id="ARBA00048505"/>
    </source>
</evidence>
<comment type="function">
    <text evidence="2">Counteracts the endogenous Pycsar antiviral defense system. Phosphodiesterase that enables metal-dependent hydrolysis of host cyclic nucleotide Pycsar defense signals such as cCMP and cUMP.</text>
</comment>
<dbReference type="Proteomes" id="UP001469365">
    <property type="component" value="Unassembled WGS sequence"/>
</dbReference>
<accession>A0ABU9DJQ4</accession>
<gene>
    <name evidence="5" type="ORF">WMW72_14420</name>
</gene>
<keyword evidence="6" id="KW-1185">Reference proteome</keyword>
<organism evidence="5 6">
    <name type="scientific">Paenibacillus filicis</name>
    <dbReference type="NCBI Taxonomy" id="669464"/>
    <lineage>
        <taxon>Bacteria</taxon>
        <taxon>Bacillati</taxon>
        <taxon>Bacillota</taxon>
        <taxon>Bacilli</taxon>
        <taxon>Bacillales</taxon>
        <taxon>Paenibacillaceae</taxon>
        <taxon>Paenibacillus</taxon>
    </lineage>
</organism>
<dbReference type="InterPro" id="IPR036866">
    <property type="entry name" value="RibonucZ/Hydroxyglut_hydro"/>
</dbReference>
<dbReference type="InterPro" id="IPR024884">
    <property type="entry name" value="NAPE-PLD"/>
</dbReference>
<sequence length="378" mass="42201">MISAAAVAVLIYAGLRTYPVLGGRAPAERRQLLRQSENYREGKFMNQIPTVMEKSLKENAKMMADFIKGNPRGRPEQPLAVETYRPALPNLGRSIVADGSTTEGASPRVTWFGHSAVLIELEGKTLFCDPMLGRTPSPFPLFGGKRYGSRLPAEIEDLPPIDVVLLSHDHYDHLDYGSIRKLKDKVQRFFVPLGVGAHLIRWGVSAEKIEEHDWWEETAYLGLTLACTPARHFSGRSLSDRDATLWCSWVIRGQESSIFFSGDSGYGPHFAEIGRAYGPFDLTLMECGQYDPRWAVIHMLPEETVQAHQEVRGKALLPIHWGAFTLALHDWTDPVERLAEAARSRDVALCTPRIGETVHIGSSVLPSSPWWRSVTTAK</sequence>
<dbReference type="Gene3D" id="3.60.15.10">
    <property type="entry name" value="Ribonuclease Z/Hydroxyacylglutathione hydrolase-like"/>
    <property type="match status" value="1"/>
</dbReference>
<dbReference type="EMBL" id="JBBPCC010000008">
    <property type="protein sequence ID" value="MEK8129096.1"/>
    <property type="molecule type" value="Genomic_DNA"/>
</dbReference>
<evidence type="ECO:0000313" key="6">
    <source>
        <dbReference type="Proteomes" id="UP001469365"/>
    </source>
</evidence>
<feature type="domain" description="Metallo-beta-lactamase" evidence="4">
    <location>
        <begin position="128"/>
        <end position="321"/>
    </location>
</feature>
<dbReference type="InterPro" id="IPR001279">
    <property type="entry name" value="Metallo-B-lactamas"/>
</dbReference>
<name>A0ABU9DJQ4_9BACL</name>
<dbReference type="Pfam" id="PF12706">
    <property type="entry name" value="Lactamase_B_2"/>
    <property type="match status" value="1"/>
</dbReference>
<comment type="catalytic activity">
    <reaction evidence="1">
        <text>3',5'-cyclic CMP + H2O = CMP + H(+)</text>
        <dbReference type="Rhea" id="RHEA:72675"/>
        <dbReference type="ChEBI" id="CHEBI:15377"/>
        <dbReference type="ChEBI" id="CHEBI:15378"/>
        <dbReference type="ChEBI" id="CHEBI:58003"/>
        <dbReference type="ChEBI" id="CHEBI:60377"/>
    </reaction>
    <physiologicalReaction direction="left-to-right" evidence="1">
        <dbReference type="Rhea" id="RHEA:72676"/>
    </physiologicalReaction>
</comment>
<dbReference type="PIRSF" id="PIRSF038896">
    <property type="entry name" value="NAPE-PLD"/>
    <property type="match status" value="1"/>
</dbReference>
<evidence type="ECO:0000256" key="2">
    <source>
        <dbReference type="ARBA" id="ARBA00034301"/>
    </source>
</evidence>
<evidence type="ECO:0000259" key="4">
    <source>
        <dbReference type="Pfam" id="PF12706"/>
    </source>
</evidence>
<comment type="caution">
    <text evidence="5">The sequence shown here is derived from an EMBL/GenBank/DDBJ whole genome shotgun (WGS) entry which is preliminary data.</text>
</comment>
<dbReference type="PANTHER" id="PTHR15032">
    <property type="entry name" value="N-ACYL-PHOSPHATIDYLETHANOLAMINE-HYDROLYZING PHOSPHOLIPASE D"/>
    <property type="match status" value="1"/>
</dbReference>
<evidence type="ECO:0000313" key="5">
    <source>
        <dbReference type="EMBL" id="MEK8129096.1"/>
    </source>
</evidence>